<dbReference type="EMBL" id="CAFBLP010000058">
    <property type="protein sequence ID" value="CAB4885306.1"/>
    <property type="molecule type" value="Genomic_DNA"/>
</dbReference>
<dbReference type="PANTHER" id="PTHR30482:SF20">
    <property type="entry name" value="HIGH-AFFINITY BRANCHED-CHAIN AMINO ACID TRANSPORT SYSTEM PERMEASE PROTEIN LIVM"/>
    <property type="match status" value="1"/>
</dbReference>
<protein>
    <submittedName>
        <fullName evidence="8">Unannotated protein</fullName>
    </submittedName>
</protein>
<feature type="region of interest" description="Disordered" evidence="6">
    <location>
        <begin position="680"/>
        <end position="703"/>
    </location>
</feature>
<evidence type="ECO:0000256" key="4">
    <source>
        <dbReference type="ARBA" id="ARBA00022989"/>
    </source>
</evidence>
<feature type="transmembrane region" description="Helical" evidence="7">
    <location>
        <begin position="435"/>
        <end position="453"/>
    </location>
</feature>
<feature type="transmembrane region" description="Helical" evidence="7">
    <location>
        <begin position="460"/>
        <end position="479"/>
    </location>
</feature>
<feature type="transmembrane region" description="Helical" evidence="7">
    <location>
        <begin position="558"/>
        <end position="576"/>
    </location>
</feature>
<dbReference type="CDD" id="cd06581">
    <property type="entry name" value="TM_PBP1_LivM_like"/>
    <property type="match status" value="1"/>
</dbReference>
<keyword evidence="3 7" id="KW-0812">Transmembrane</keyword>
<dbReference type="GO" id="GO:0015658">
    <property type="term" value="F:branched-chain amino acid transmembrane transporter activity"/>
    <property type="evidence" value="ECO:0007669"/>
    <property type="project" value="InterPro"/>
</dbReference>
<evidence type="ECO:0000256" key="5">
    <source>
        <dbReference type="ARBA" id="ARBA00023136"/>
    </source>
</evidence>
<evidence type="ECO:0000256" key="1">
    <source>
        <dbReference type="ARBA" id="ARBA00004651"/>
    </source>
</evidence>
<feature type="transmembrane region" description="Helical" evidence="7">
    <location>
        <begin position="250"/>
        <end position="271"/>
    </location>
</feature>
<evidence type="ECO:0000256" key="2">
    <source>
        <dbReference type="ARBA" id="ARBA00022475"/>
    </source>
</evidence>
<gene>
    <name evidence="8" type="ORF">UFOPK3376_02089</name>
</gene>
<organism evidence="8">
    <name type="scientific">freshwater metagenome</name>
    <dbReference type="NCBI Taxonomy" id="449393"/>
    <lineage>
        <taxon>unclassified sequences</taxon>
        <taxon>metagenomes</taxon>
        <taxon>ecological metagenomes</taxon>
    </lineage>
</organism>
<accession>A0A6J7EQ88</accession>
<keyword evidence="5 7" id="KW-0472">Membrane</keyword>
<feature type="transmembrane region" description="Helical" evidence="7">
    <location>
        <begin position="128"/>
        <end position="152"/>
    </location>
</feature>
<evidence type="ECO:0000256" key="3">
    <source>
        <dbReference type="ARBA" id="ARBA00022692"/>
    </source>
</evidence>
<evidence type="ECO:0000313" key="8">
    <source>
        <dbReference type="EMBL" id="CAB4885306.1"/>
    </source>
</evidence>
<evidence type="ECO:0000256" key="7">
    <source>
        <dbReference type="SAM" id="Phobius"/>
    </source>
</evidence>
<feature type="transmembrane region" description="Helical" evidence="7">
    <location>
        <begin position="278"/>
        <end position="295"/>
    </location>
</feature>
<feature type="transmembrane region" description="Helical" evidence="7">
    <location>
        <begin position="301"/>
        <end position="319"/>
    </location>
</feature>
<dbReference type="PANTHER" id="PTHR30482">
    <property type="entry name" value="HIGH-AFFINITY BRANCHED-CHAIN AMINO ACID TRANSPORT SYSTEM PERMEASE"/>
    <property type="match status" value="1"/>
</dbReference>
<feature type="transmembrane region" description="Helical" evidence="7">
    <location>
        <begin position="628"/>
        <end position="648"/>
    </location>
</feature>
<keyword evidence="2" id="KW-1003">Cell membrane</keyword>
<feature type="transmembrane region" description="Helical" evidence="7">
    <location>
        <begin position="42"/>
        <end position="63"/>
    </location>
</feature>
<keyword evidence="4 7" id="KW-1133">Transmembrane helix</keyword>
<feature type="transmembrane region" description="Helical" evidence="7">
    <location>
        <begin position="100"/>
        <end position="119"/>
    </location>
</feature>
<feature type="transmembrane region" description="Helical" evidence="7">
    <location>
        <begin position="509"/>
        <end position="527"/>
    </location>
</feature>
<sequence>MGMMERMRGSEPARRAQIAVAGLLVIGALVVAFNLWPLPWGAAIRGLVLGMLTALLALGLALVYRANRVLNFAQADLGSVPTSLAVALVVFSHWPYPVGFVVGLVVAVALGAIVELAIVRRFRHASRLVLTVATLGITQILVVLGILLPRWWGRNAASERLPQMFPWKLDIGPFRLLANDFVALVVAPVVMVMVALFLNRTRIGVAVRASAERSDRANMLGIPVARLSTIVWALAAALSFVALFLRAGILGAPIGSAFDVSNLLFAMAALVIGRLHHLPTVALAGIGIGFVDYWVQWHAQSPLLVVPMVSALLLAVLLFQRRSVSRRDSDATSSWRGAEEVRPLSIALARLPLMRAVRWGGAALLAAALVVLPTVLRVDRLIQLTEVVIFVVIGLSLMVLTGWAGQISLGQMGFVAVGGAVSALCTSRWHVDLTLALIIGALAGAIAALLVGLPALRLQGLYLAVTTLAFGLSVSSWLLNDRFFGWIPTERLRVAPLFGRIEVDTPTRFYAYSLVVMGLVVLAVRGIRRSRAGRVIVALRENERAAQSFSIATVRAKLSAFMLSGAIAGLAGGLFVHSQHAFSLSQFGVGQSFGVFTAAIIGGLGSVTGAVIGAVYTRGTLRLPSLEWRLLSTSVGVLIILLVMPGGLGSQVTKLRDLLAKGAQRLHHERSPDPVVEVEAPAAGGAAPPNPLNGPADEGMQTV</sequence>
<feature type="transmembrane region" description="Helical" evidence="7">
    <location>
        <begin position="381"/>
        <end position="400"/>
    </location>
</feature>
<feature type="transmembrane region" description="Helical" evidence="7">
    <location>
        <begin position="172"/>
        <end position="198"/>
    </location>
</feature>
<name>A0A6J7EQ88_9ZZZZ</name>
<feature type="transmembrane region" description="Helical" evidence="7">
    <location>
        <begin position="219"/>
        <end position="244"/>
    </location>
</feature>
<reference evidence="8" key="1">
    <citation type="submission" date="2020-05" db="EMBL/GenBank/DDBJ databases">
        <authorList>
            <person name="Chiriac C."/>
            <person name="Salcher M."/>
            <person name="Ghai R."/>
            <person name="Kavagutti S V."/>
        </authorList>
    </citation>
    <scope>NUCLEOTIDE SEQUENCE</scope>
</reference>
<dbReference type="Pfam" id="PF02653">
    <property type="entry name" value="BPD_transp_2"/>
    <property type="match status" value="2"/>
</dbReference>
<dbReference type="CDD" id="cd06582">
    <property type="entry name" value="TM_PBP1_LivH_like"/>
    <property type="match status" value="1"/>
</dbReference>
<dbReference type="InterPro" id="IPR043428">
    <property type="entry name" value="LivM-like"/>
</dbReference>
<feature type="transmembrane region" description="Helical" evidence="7">
    <location>
        <begin position="596"/>
        <end position="616"/>
    </location>
</feature>
<dbReference type="GO" id="GO:0005886">
    <property type="term" value="C:plasma membrane"/>
    <property type="evidence" value="ECO:0007669"/>
    <property type="project" value="UniProtKB-SubCell"/>
</dbReference>
<dbReference type="InterPro" id="IPR001851">
    <property type="entry name" value="ABC_transp_permease"/>
</dbReference>
<proteinExistence type="predicted"/>
<dbReference type="AlphaFoldDB" id="A0A6J7EQ88"/>
<evidence type="ECO:0000256" key="6">
    <source>
        <dbReference type="SAM" id="MobiDB-lite"/>
    </source>
</evidence>
<comment type="subcellular location">
    <subcellularLocation>
        <location evidence="1">Cell membrane</location>
        <topology evidence="1">Multi-pass membrane protein</topology>
    </subcellularLocation>
</comment>
<feature type="transmembrane region" description="Helical" evidence="7">
    <location>
        <begin position="75"/>
        <end position="94"/>
    </location>
</feature>